<dbReference type="RefSeq" id="WP_039983134.1">
    <property type="nucleotide sequence ID" value="NZ_BAOJ01000166.1"/>
</dbReference>
<dbReference type="InterPro" id="IPR005119">
    <property type="entry name" value="LysR_subst-bd"/>
</dbReference>
<comment type="caution">
    <text evidence="6">The sequence shown here is derived from an EMBL/GenBank/DDBJ whole genome shotgun (WGS) entry which is preliminary data.</text>
</comment>
<dbReference type="PROSITE" id="PS50931">
    <property type="entry name" value="HTH_LYSR"/>
    <property type="match status" value="1"/>
</dbReference>
<dbReference type="Proteomes" id="UP000321922">
    <property type="component" value="Unassembled WGS sequence"/>
</dbReference>
<reference evidence="6 7" key="1">
    <citation type="submission" date="2019-07" db="EMBL/GenBank/DDBJ databases">
        <title>Whole genome shotgun sequence of Vibrio sagamiensis NBRC 104589.</title>
        <authorList>
            <person name="Hosoyama A."/>
            <person name="Uohara A."/>
            <person name="Ohji S."/>
            <person name="Ichikawa N."/>
        </authorList>
    </citation>
    <scope>NUCLEOTIDE SEQUENCE [LARGE SCALE GENOMIC DNA]</scope>
    <source>
        <strain evidence="6 7">NBRC 104589</strain>
    </source>
</reference>
<proteinExistence type="inferred from homology"/>
<evidence type="ECO:0000259" key="5">
    <source>
        <dbReference type="PROSITE" id="PS50931"/>
    </source>
</evidence>
<dbReference type="InterPro" id="IPR000847">
    <property type="entry name" value="LysR_HTH_N"/>
</dbReference>
<dbReference type="InterPro" id="IPR036388">
    <property type="entry name" value="WH-like_DNA-bd_sf"/>
</dbReference>
<gene>
    <name evidence="6" type="ORF">VSA01S_37510</name>
</gene>
<keyword evidence="2" id="KW-0805">Transcription regulation</keyword>
<organism evidence="6 7">
    <name type="scientific">Vibrio sagamiensis NBRC 104589</name>
    <dbReference type="NCBI Taxonomy" id="1219064"/>
    <lineage>
        <taxon>Bacteria</taxon>
        <taxon>Pseudomonadati</taxon>
        <taxon>Pseudomonadota</taxon>
        <taxon>Gammaproteobacteria</taxon>
        <taxon>Vibrionales</taxon>
        <taxon>Vibrionaceae</taxon>
        <taxon>Vibrio</taxon>
    </lineage>
</organism>
<dbReference type="SUPFAM" id="SSF53850">
    <property type="entry name" value="Periplasmic binding protein-like II"/>
    <property type="match status" value="1"/>
</dbReference>
<dbReference type="Gene3D" id="1.10.10.10">
    <property type="entry name" value="Winged helix-like DNA-binding domain superfamily/Winged helix DNA-binding domain"/>
    <property type="match status" value="1"/>
</dbReference>
<name>A0A511QK09_9VIBR</name>
<evidence type="ECO:0000256" key="4">
    <source>
        <dbReference type="ARBA" id="ARBA00023163"/>
    </source>
</evidence>
<comment type="similarity">
    <text evidence="1">Belongs to the LysR transcriptional regulatory family.</text>
</comment>
<evidence type="ECO:0000256" key="1">
    <source>
        <dbReference type="ARBA" id="ARBA00009437"/>
    </source>
</evidence>
<dbReference type="InterPro" id="IPR050176">
    <property type="entry name" value="LTTR"/>
</dbReference>
<keyword evidence="7" id="KW-1185">Reference proteome</keyword>
<dbReference type="GO" id="GO:0003700">
    <property type="term" value="F:DNA-binding transcription factor activity"/>
    <property type="evidence" value="ECO:0007669"/>
    <property type="project" value="InterPro"/>
</dbReference>
<dbReference type="GO" id="GO:0003677">
    <property type="term" value="F:DNA binding"/>
    <property type="evidence" value="ECO:0007669"/>
    <property type="project" value="UniProtKB-KW"/>
</dbReference>
<dbReference type="Pfam" id="PF03466">
    <property type="entry name" value="LysR_substrate"/>
    <property type="match status" value="1"/>
</dbReference>
<dbReference type="EMBL" id="BJXJ01000077">
    <property type="protein sequence ID" value="GEM77639.1"/>
    <property type="molecule type" value="Genomic_DNA"/>
</dbReference>
<keyword evidence="3" id="KW-0238">DNA-binding</keyword>
<keyword evidence="4" id="KW-0804">Transcription</keyword>
<dbReference type="AlphaFoldDB" id="A0A511QK09"/>
<evidence type="ECO:0000256" key="2">
    <source>
        <dbReference type="ARBA" id="ARBA00023015"/>
    </source>
</evidence>
<evidence type="ECO:0000313" key="6">
    <source>
        <dbReference type="EMBL" id="GEM77639.1"/>
    </source>
</evidence>
<dbReference type="PANTHER" id="PTHR30579">
    <property type="entry name" value="TRANSCRIPTIONAL REGULATOR"/>
    <property type="match status" value="1"/>
</dbReference>
<feature type="domain" description="HTH lysR-type" evidence="5">
    <location>
        <begin position="6"/>
        <end position="63"/>
    </location>
</feature>
<dbReference type="Gene3D" id="3.40.190.10">
    <property type="entry name" value="Periplasmic binding protein-like II"/>
    <property type="match status" value="2"/>
</dbReference>
<evidence type="ECO:0000313" key="7">
    <source>
        <dbReference type="Proteomes" id="UP000321922"/>
    </source>
</evidence>
<protein>
    <submittedName>
        <fullName evidence="6">LysR family transcriptional regulator</fullName>
    </submittedName>
</protein>
<sequence length="291" mass="32574">MKDTVLDLQALKTFVLGIEYKSFALAAKHQHKSTSAVSAHLKKLEMQTNSTLVKKEGRYLLPTEQGEYLLSYAKKMLALNDEVLETLRCIDLRGSVLVGLQEDFAQGILTECLGRFTRINEQIQLNTMIERYARLISAIQDSSLDISVTWQGIEHTPYSDIIAHTPVHWVSSPDFPFDHFVEKNIPLPLVVVEPNCLFKQKAIEALDAERIKWKVVYQSQSLSGIWPAVNAGIGITARTNIGCPTSLKIINKGLPKMGNIGVQIHRSQEVTDNVKEKLIDLITSAIKSNYS</sequence>
<dbReference type="SUPFAM" id="SSF46785">
    <property type="entry name" value="Winged helix' DNA-binding domain"/>
    <property type="match status" value="1"/>
</dbReference>
<accession>A0A511QK09</accession>
<dbReference type="InterPro" id="IPR036390">
    <property type="entry name" value="WH_DNA-bd_sf"/>
</dbReference>
<dbReference type="PANTHER" id="PTHR30579:SF7">
    <property type="entry name" value="HTH-TYPE TRANSCRIPTIONAL REGULATOR LRHA-RELATED"/>
    <property type="match status" value="1"/>
</dbReference>
<dbReference type="Pfam" id="PF00126">
    <property type="entry name" value="HTH_1"/>
    <property type="match status" value="1"/>
</dbReference>
<dbReference type="OrthoDB" id="5723059at2"/>
<evidence type="ECO:0000256" key="3">
    <source>
        <dbReference type="ARBA" id="ARBA00023125"/>
    </source>
</evidence>